<geneLocation type="mitochondrion" evidence="2"/>
<keyword evidence="2" id="KW-0496">Mitochondrion</keyword>
<dbReference type="AlphaFoldDB" id="A0A101M000"/>
<organism evidence="2">
    <name type="scientific">Picea glauca</name>
    <name type="common">White spruce</name>
    <name type="synonym">Pinus glauca</name>
    <dbReference type="NCBI Taxonomy" id="3330"/>
    <lineage>
        <taxon>Eukaryota</taxon>
        <taxon>Viridiplantae</taxon>
        <taxon>Streptophyta</taxon>
        <taxon>Embryophyta</taxon>
        <taxon>Tracheophyta</taxon>
        <taxon>Spermatophyta</taxon>
        <taxon>Pinopsida</taxon>
        <taxon>Pinidae</taxon>
        <taxon>Conifers I</taxon>
        <taxon>Pinales</taxon>
        <taxon>Pinaceae</taxon>
        <taxon>Picea</taxon>
    </lineage>
</organism>
<accession>A0A101M000</accession>
<evidence type="ECO:0000256" key="1">
    <source>
        <dbReference type="SAM" id="MobiDB-lite"/>
    </source>
</evidence>
<gene>
    <name evidence="2" type="ORF">ABT39_MTgene5377</name>
</gene>
<dbReference type="EMBL" id="LKAM01000006">
    <property type="protein sequence ID" value="KUM48377.1"/>
    <property type="molecule type" value="Genomic_DNA"/>
</dbReference>
<comment type="caution">
    <text evidence="2">The sequence shown here is derived from an EMBL/GenBank/DDBJ whole genome shotgun (WGS) entry which is preliminary data.</text>
</comment>
<sequence length="60" mass="6986">MLINVFVDFQYIYIQEMIAFYLFIDRALPSFVDMSEGMSQPPPTNQSNRGFRSKSKITTT</sequence>
<feature type="region of interest" description="Disordered" evidence="1">
    <location>
        <begin position="35"/>
        <end position="60"/>
    </location>
</feature>
<feature type="compositionally biased region" description="Basic residues" evidence="1">
    <location>
        <begin position="51"/>
        <end position="60"/>
    </location>
</feature>
<proteinExistence type="predicted"/>
<name>A0A101M000_PICGL</name>
<reference evidence="2" key="1">
    <citation type="journal article" date="2015" name="Genome Biol. Evol.">
        <title>Organellar Genomes of White Spruce (Picea glauca): Assembly and Annotation.</title>
        <authorList>
            <person name="Jackman S.D."/>
            <person name="Warren R.L."/>
            <person name="Gibb E.A."/>
            <person name="Vandervalk B.P."/>
            <person name="Mohamadi H."/>
            <person name="Chu J."/>
            <person name="Raymond A."/>
            <person name="Pleasance S."/>
            <person name="Coope R."/>
            <person name="Wildung M.R."/>
            <person name="Ritland C.E."/>
            <person name="Bousquet J."/>
            <person name="Jones S.J."/>
            <person name="Bohlmann J."/>
            <person name="Birol I."/>
        </authorList>
    </citation>
    <scope>NUCLEOTIDE SEQUENCE [LARGE SCALE GENOMIC DNA]</scope>
    <source>
        <tissue evidence="2">Flushing bud</tissue>
    </source>
</reference>
<evidence type="ECO:0000313" key="2">
    <source>
        <dbReference type="EMBL" id="KUM48377.1"/>
    </source>
</evidence>
<protein>
    <submittedName>
        <fullName evidence="2">Uncharacterized protein</fullName>
    </submittedName>
</protein>